<organism evidence="1 2">
    <name type="scientific">Stigmatella aurantiaca (strain DW4/3-1)</name>
    <dbReference type="NCBI Taxonomy" id="378806"/>
    <lineage>
        <taxon>Bacteria</taxon>
        <taxon>Pseudomonadati</taxon>
        <taxon>Myxococcota</taxon>
        <taxon>Myxococcia</taxon>
        <taxon>Myxococcales</taxon>
        <taxon>Cystobacterineae</taxon>
        <taxon>Archangiaceae</taxon>
        <taxon>Stigmatella</taxon>
    </lineage>
</organism>
<dbReference type="AlphaFoldDB" id="E3FPI9"/>
<gene>
    <name evidence="1" type="ordered locus">STAUR_5414</name>
</gene>
<dbReference type="STRING" id="378806.STAUR_5414"/>
<dbReference type="EMBL" id="CP002271">
    <property type="protein sequence ID" value="ADO73184.1"/>
    <property type="molecule type" value="Genomic_DNA"/>
</dbReference>
<name>E3FPI9_STIAD</name>
<dbReference type="Proteomes" id="UP000001351">
    <property type="component" value="Chromosome"/>
</dbReference>
<accession>E3FPI9</accession>
<evidence type="ECO:0000313" key="2">
    <source>
        <dbReference type="Proteomes" id="UP000001351"/>
    </source>
</evidence>
<dbReference type="HOGENOM" id="CLU_2865684_0_0_7"/>
<reference evidence="1 2" key="1">
    <citation type="journal article" date="2011" name="Mol. Biol. Evol.">
        <title>Comparative genomic analysis of fruiting body formation in Myxococcales.</title>
        <authorList>
            <person name="Huntley S."/>
            <person name="Hamann N."/>
            <person name="Wegener-Feldbrugge S."/>
            <person name="Treuner-Lange A."/>
            <person name="Kube M."/>
            <person name="Reinhardt R."/>
            <person name="Klages S."/>
            <person name="Muller R."/>
            <person name="Ronning C.M."/>
            <person name="Nierman W.C."/>
            <person name="Sogaard-Andersen L."/>
        </authorList>
    </citation>
    <scope>NUCLEOTIDE SEQUENCE [LARGE SCALE GENOMIC DNA]</scope>
    <source>
        <strain evidence="1 2">DW4/3-1</strain>
    </source>
</reference>
<sequence length="64" mass="6752">MHGGEYTLHALPLNFGAEARGAVCWFAGGFNGMIRNNPMKVHALIGLDPLPSRASGAPMCRGTL</sequence>
<keyword evidence="2" id="KW-1185">Reference proteome</keyword>
<dbReference type="KEGG" id="sur:STAUR_5414"/>
<proteinExistence type="predicted"/>
<protein>
    <submittedName>
        <fullName evidence="1">Uncharacterized protein</fullName>
    </submittedName>
</protein>
<evidence type="ECO:0000313" key="1">
    <source>
        <dbReference type="EMBL" id="ADO73184.1"/>
    </source>
</evidence>